<dbReference type="RefSeq" id="WP_040476296.1">
    <property type="nucleotide sequence ID" value="NZ_BMXD01000006.1"/>
</dbReference>
<dbReference type="EMBL" id="JBHRUH010000004">
    <property type="protein sequence ID" value="MFC3291042.1"/>
    <property type="molecule type" value="Genomic_DNA"/>
</dbReference>
<gene>
    <name evidence="3" type="ORF">ACFOEI_03025</name>
</gene>
<reference evidence="4" key="1">
    <citation type="journal article" date="2019" name="Int. J. Syst. Evol. Microbiol.">
        <title>The Global Catalogue of Microorganisms (GCM) 10K type strain sequencing project: providing services to taxonomists for standard genome sequencing and annotation.</title>
        <authorList>
            <consortium name="The Broad Institute Genomics Platform"/>
            <consortium name="The Broad Institute Genome Sequencing Center for Infectious Disease"/>
            <person name="Wu L."/>
            <person name="Ma J."/>
        </authorList>
    </citation>
    <scope>NUCLEOTIDE SEQUENCE [LARGE SCALE GENOMIC DNA]</scope>
    <source>
        <strain evidence="4">KCTC 12847</strain>
    </source>
</reference>
<protein>
    <submittedName>
        <fullName evidence="3">DUF4426 domain-containing protein</fullName>
    </submittedName>
</protein>
<keyword evidence="4" id="KW-1185">Reference proteome</keyword>
<dbReference type="InterPro" id="IPR025218">
    <property type="entry name" value="DUF4426"/>
</dbReference>
<keyword evidence="1" id="KW-0732">Signal</keyword>
<organism evidence="3 4">
    <name type="scientific">Modicisalibacter luteus</name>
    <dbReference type="NCBI Taxonomy" id="453962"/>
    <lineage>
        <taxon>Bacteria</taxon>
        <taxon>Pseudomonadati</taxon>
        <taxon>Pseudomonadota</taxon>
        <taxon>Gammaproteobacteria</taxon>
        <taxon>Oceanospirillales</taxon>
        <taxon>Halomonadaceae</taxon>
        <taxon>Modicisalibacter</taxon>
    </lineage>
</organism>
<dbReference type="Pfam" id="PF14467">
    <property type="entry name" value="DUF4426"/>
    <property type="match status" value="1"/>
</dbReference>
<accession>A0ABV7LWU1</accession>
<proteinExistence type="predicted"/>
<dbReference type="Proteomes" id="UP001595640">
    <property type="component" value="Unassembled WGS sequence"/>
</dbReference>
<feature type="domain" description="DUF4426" evidence="2">
    <location>
        <begin position="32"/>
        <end position="153"/>
    </location>
</feature>
<feature type="signal peptide" evidence="1">
    <location>
        <begin position="1"/>
        <end position="28"/>
    </location>
</feature>
<evidence type="ECO:0000256" key="1">
    <source>
        <dbReference type="SAM" id="SignalP"/>
    </source>
</evidence>
<feature type="chain" id="PRO_5046320013" evidence="1">
    <location>
        <begin position="29"/>
        <end position="153"/>
    </location>
</feature>
<sequence length="153" mass="17025">MKRIMITSPVAGLIGLAVLWLVASLAHAEQAEHVGRYQIHYSAVNTSFLTPEVAAAYDIQRSKRTALLNVSVLEAQPDGSNQPVMATVEGRVGNLAGQSQPLSFRTIREKNSIYQLAVFPIQRGEPMRFTLDVYYDRNKAPAEVAFIQRFFTD</sequence>
<comment type="caution">
    <text evidence="3">The sequence shown here is derived from an EMBL/GenBank/DDBJ whole genome shotgun (WGS) entry which is preliminary data.</text>
</comment>
<name>A0ABV7LWU1_9GAMM</name>
<dbReference type="Gene3D" id="2.60.40.3340">
    <property type="entry name" value="Domain of unknown function DUF4426"/>
    <property type="match status" value="1"/>
</dbReference>
<evidence type="ECO:0000259" key="2">
    <source>
        <dbReference type="Pfam" id="PF14467"/>
    </source>
</evidence>
<evidence type="ECO:0000313" key="3">
    <source>
        <dbReference type="EMBL" id="MFC3291042.1"/>
    </source>
</evidence>
<evidence type="ECO:0000313" key="4">
    <source>
        <dbReference type="Proteomes" id="UP001595640"/>
    </source>
</evidence>